<evidence type="ECO:0000313" key="2">
    <source>
        <dbReference type="EMBL" id="SMO72343.1"/>
    </source>
</evidence>
<evidence type="ECO:0008006" key="4">
    <source>
        <dbReference type="Google" id="ProtNLM"/>
    </source>
</evidence>
<keyword evidence="1" id="KW-0732">Signal</keyword>
<dbReference type="EMBL" id="FXTM01000022">
    <property type="protein sequence ID" value="SMO72343.1"/>
    <property type="molecule type" value="Genomic_DNA"/>
</dbReference>
<reference evidence="2 3" key="1">
    <citation type="submission" date="2017-05" db="EMBL/GenBank/DDBJ databases">
        <authorList>
            <person name="Varghese N."/>
            <person name="Submissions S."/>
        </authorList>
    </citation>
    <scope>NUCLEOTIDE SEQUENCE [LARGE SCALE GENOMIC DNA]</scope>
    <source>
        <strain evidence="2 3">DSM 16304</strain>
    </source>
</reference>
<gene>
    <name evidence="2" type="ORF">SAMN06269117_12223</name>
</gene>
<organism evidence="2 3">
    <name type="scientific">Balnearium lithotrophicum</name>
    <dbReference type="NCBI Taxonomy" id="223788"/>
    <lineage>
        <taxon>Bacteria</taxon>
        <taxon>Pseudomonadati</taxon>
        <taxon>Aquificota</taxon>
        <taxon>Aquificia</taxon>
        <taxon>Desulfurobacteriales</taxon>
        <taxon>Desulfurobacteriaceae</taxon>
        <taxon>Balnearium</taxon>
    </lineage>
</organism>
<feature type="signal peptide" evidence="1">
    <location>
        <begin position="1"/>
        <end position="23"/>
    </location>
</feature>
<dbReference type="Proteomes" id="UP000317315">
    <property type="component" value="Unassembled WGS sequence"/>
</dbReference>
<dbReference type="OrthoDB" id="14259at2"/>
<protein>
    <recommendedName>
        <fullName evidence="4">Cytochrome c domain-containing protein</fullName>
    </recommendedName>
</protein>
<evidence type="ECO:0000256" key="1">
    <source>
        <dbReference type="SAM" id="SignalP"/>
    </source>
</evidence>
<evidence type="ECO:0000313" key="3">
    <source>
        <dbReference type="Proteomes" id="UP000317315"/>
    </source>
</evidence>
<sequence>MGRKWKRSSLKVTTGLILSTVLASQGFAQHPSVKLLDLDGNSVKSSLNATDTVTLVSNNGTEVTLERGNPVSFEKTCGQCHENIIEDVRASHHGAVGLHDMGWIDNRETFGDDTGSKDFVTNVVLKMRYFRSKSHYGGW</sequence>
<proteinExistence type="predicted"/>
<feature type="chain" id="PRO_5022085888" description="Cytochrome c domain-containing protein" evidence="1">
    <location>
        <begin position="24"/>
        <end position="139"/>
    </location>
</feature>
<dbReference type="RefSeq" id="WP_142936049.1">
    <property type="nucleotide sequence ID" value="NZ_FXTM01000022.1"/>
</dbReference>
<keyword evidence="3" id="KW-1185">Reference proteome</keyword>
<accession>A0A521DKU2</accession>
<dbReference type="AlphaFoldDB" id="A0A521DKU2"/>
<name>A0A521DKU2_9BACT</name>